<evidence type="ECO:0000256" key="1">
    <source>
        <dbReference type="ARBA" id="ARBA00009747"/>
    </source>
</evidence>
<keyword evidence="10" id="KW-1185">Reference proteome</keyword>
<sequence>MTVHFPFDNTYSALPERFFRRTEPTRVAAPLLLKLNTALAQELGLDPDALASPEGVEVLAGNRVPEDAFPLAAAYAGHQFGQFVPQLGDGRAILLGEVVDVHGQRRDIQLKGAGPTPFSRRGDGRAAIGPVLREYIVSEAMAVLGVPTTRALAAVATGEHVYRETALPGAVLTRVAASHIRVGTFQFFAARGDTDGIRALADHAIARHYPEAAQEVRPYPAFLSAVIAAQAKLVAQWMSLGFIHGVMNTDNCSIAGETIDYGPCAFMDAYHPSTVFSSIDAQGRYSYANQAPIAQWNLTRLAETLLPLFSDDLDEAVKEAEALLGAFKSAFEDALIARFRRKIGLNTEREEDRLLVQGLLDLMAHAGADFTLSFRALADAADGDEAPLRSLFADPEPLEGWLQRWRERLALEPDETRPAAMRMVNPFVIPRNHRVEEVIQAAQQGDLAPFETLLKVLARPFEAQVGLDAYANPPALDERVLRTFCGT</sequence>
<comment type="catalytic activity">
    <reaction evidence="8">
        <text>L-histidyl-[protein] + UTP = N(tele)-(5'-uridylyl)-L-histidyl-[protein] + diphosphate</text>
        <dbReference type="Rhea" id="RHEA:83891"/>
        <dbReference type="Rhea" id="RHEA-COMP:9745"/>
        <dbReference type="Rhea" id="RHEA-COMP:20239"/>
        <dbReference type="ChEBI" id="CHEBI:29979"/>
        <dbReference type="ChEBI" id="CHEBI:33019"/>
        <dbReference type="ChEBI" id="CHEBI:46398"/>
        <dbReference type="ChEBI" id="CHEBI:233474"/>
    </reaction>
</comment>
<feature type="active site" description="Proton acceptor" evidence="8">
    <location>
        <position position="250"/>
    </location>
</feature>
<feature type="binding site" evidence="8">
    <location>
        <position position="90"/>
    </location>
    <ligand>
        <name>ATP</name>
        <dbReference type="ChEBI" id="CHEBI:30616"/>
    </ligand>
</feature>
<dbReference type="PANTHER" id="PTHR32057:SF14">
    <property type="entry name" value="PROTEIN ADENYLYLTRANSFERASE SELO, MITOCHONDRIAL"/>
    <property type="match status" value="1"/>
</dbReference>
<feature type="binding site" evidence="8">
    <location>
        <position position="251"/>
    </location>
    <ligand>
        <name>Mg(2+)</name>
        <dbReference type="ChEBI" id="CHEBI:18420"/>
    </ligand>
</feature>
<keyword evidence="7 8" id="KW-0460">Magnesium</keyword>
<gene>
    <name evidence="8" type="primary">ydiU</name>
    <name evidence="8" type="synonym">selO</name>
    <name evidence="9" type="ORF">NGM99_06265</name>
</gene>
<feature type="binding site" evidence="8">
    <location>
        <position position="181"/>
    </location>
    <ligand>
        <name>ATP</name>
        <dbReference type="ChEBI" id="CHEBI:30616"/>
    </ligand>
</feature>
<comment type="catalytic activity">
    <reaction evidence="8">
        <text>L-tyrosyl-[protein] + UTP = O-(5'-uridylyl)-L-tyrosyl-[protein] + diphosphate</text>
        <dbReference type="Rhea" id="RHEA:83887"/>
        <dbReference type="Rhea" id="RHEA-COMP:10136"/>
        <dbReference type="Rhea" id="RHEA-COMP:20238"/>
        <dbReference type="ChEBI" id="CHEBI:33019"/>
        <dbReference type="ChEBI" id="CHEBI:46398"/>
        <dbReference type="ChEBI" id="CHEBI:46858"/>
        <dbReference type="ChEBI" id="CHEBI:90602"/>
    </reaction>
</comment>
<evidence type="ECO:0000313" key="10">
    <source>
        <dbReference type="Proteomes" id="UP001205906"/>
    </source>
</evidence>
<dbReference type="HAMAP" id="MF_00692">
    <property type="entry name" value="SelO"/>
    <property type="match status" value="1"/>
</dbReference>
<comment type="catalytic activity">
    <reaction evidence="8">
        <text>L-seryl-[protein] + ATP = 3-O-(5'-adenylyl)-L-seryl-[protein] + diphosphate</text>
        <dbReference type="Rhea" id="RHEA:58120"/>
        <dbReference type="Rhea" id="RHEA-COMP:9863"/>
        <dbReference type="Rhea" id="RHEA-COMP:15073"/>
        <dbReference type="ChEBI" id="CHEBI:29999"/>
        <dbReference type="ChEBI" id="CHEBI:30616"/>
        <dbReference type="ChEBI" id="CHEBI:33019"/>
        <dbReference type="ChEBI" id="CHEBI:142516"/>
        <dbReference type="EC" id="2.7.7.108"/>
    </reaction>
</comment>
<feature type="binding site" evidence="8">
    <location>
        <position position="88"/>
    </location>
    <ligand>
        <name>ATP</name>
        <dbReference type="ChEBI" id="CHEBI:30616"/>
    </ligand>
</feature>
<dbReference type="RefSeq" id="WP_252817183.1">
    <property type="nucleotide sequence ID" value="NZ_JAMXQS010000003.1"/>
</dbReference>
<reference evidence="9 10" key="1">
    <citation type="submission" date="2022-06" db="EMBL/GenBank/DDBJ databases">
        <title>Mesorhizobium sp. strain RP14 Genome sequencing and assembly.</title>
        <authorList>
            <person name="Kim I."/>
        </authorList>
    </citation>
    <scope>NUCLEOTIDE SEQUENCE [LARGE SCALE GENOMIC DNA]</scope>
    <source>
        <strain evidence="10">RP14(2022)</strain>
    </source>
</reference>
<feature type="binding site" evidence="8">
    <location>
        <position position="174"/>
    </location>
    <ligand>
        <name>ATP</name>
        <dbReference type="ChEBI" id="CHEBI:30616"/>
    </ligand>
</feature>
<keyword evidence="4 8" id="KW-0479">Metal-binding</keyword>
<comment type="caution">
    <text evidence="9">The sequence shown here is derived from an EMBL/GenBank/DDBJ whole genome shotgun (WGS) entry which is preliminary data.</text>
</comment>
<comment type="function">
    <text evidence="8">Nucleotidyltransferase involved in the post-translational modification of proteins. It can catalyze the addition of adenosine monophosphate (AMP) or uridine monophosphate (UMP) to a protein, resulting in modifications known as AMPylation and UMPylation.</text>
</comment>
<dbReference type="InterPro" id="IPR003846">
    <property type="entry name" value="SelO"/>
</dbReference>
<keyword evidence="3 8" id="KW-0548">Nucleotidyltransferase</keyword>
<protein>
    <recommendedName>
        <fullName evidence="8">Protein nucleotidyltransferase YdiU</fullName>
        <ecNumber evidence="8">2.7.7.-</ecNumber>
    </recommendedName>
    <alternativeName>
        <fullName evidence="8">Protein adenylyltransferase YdiU</fullName>
        <ecNumber evidence="8">2.7.7.108</ecNumber>
    </alternativeName>
    <alternativeName>
        <fullName evidence="8">Protein uridylyltransferase YdiU</fullName>
        <ecNumber evidence="8">2.7.7.-</ecNumber>
    </alternativeName>
</protein>
<evidence type="ECO:0000256" key="4">
    <source>
        <dbReference type="ARBA" id="ARBA00022723"/>
    </source>
</evidence>
<dbReference type="Pfam" id="PF02696">
    <property type="entry name" value="SelO"/>
    <property type="match status" value="1"/>
</dbReference>
<keyword evidence="8" id="KW-0464">Manganese</keyword>
<evidence type="ECO:0000256" key="2">
    <source>
        <dbReference type="ARBA" id="ARBA00022679"/>
    </source>
</evidence>
<feature type="binding site" evidence="8">
    <location>
        <position position="124"/>
    </location>
    <ligand>
        <name>ATP</name>
        <dbReference type="ChEBI" id="CHEBI:30616"/>
    </ligand>
</feature>
<evidence type="ECO:0000256" key="6">
    <source>
        <dbReference type="ARBA" id="ARBA00022840"/>
    </source>
</evidence>
<evidence type="ECO:0000256" key="5">
    <source>
        <dbReference type="ARBA" id="ARBA00022741"/>
    </source>
</evidence>
<comment type="catalytic activity">
    <reaction evidence="8">
        <text>L-threonyl-[protein] + ATP = 3-O-(5'-adenylyl)-L-threonyl-[protein] + diphosphate</text>
        <dbReference type="Rhea" id="RHEA:54292"/>
        <dbReference type="Rhea" id="RHEA-COMP:11060"/>
        <dbReference type="Rhea" id="RHEA-COMP:13847"/>
        <dbReference type="ChEBI" id="CHEBI:30013"/>
        <dbReference type="ChEBI" id="CHEBI:30616"/>
        <dbReference type="ChEBI" id="CHEBI:33019"/>
        <dbReference type="ChEBI" id="CHEBI:138113"/>
        <dbReference type="EC" id="2.7.7.108"/>
    </reaction>
</comment>
<comment type="similarity">
    <text evidence="1 8">Belongs to the SELO family.</text>
</comment>
<keyword evidence="6 8" id="KW-0067">ATP-binding</keyword>
<dbReference type="NCBIfam" id="NF000658">
    <property type="entry name" value="PRK00029.1"/>
    <property type="match status" value="1"/>
</dbReference>
<dbReference type="EMBL" id="JAMXQS010000003">
    <property type="protein sequence ID" value="MCO6049392.1"/>
    <property type="molecule type" value="Genomic_DNA"/>
</dbReference>
<evidence type="ECO:0000313" key="9">
    <source>
        <dbReference type="EMBL" id="MCO6049392.1"/>
    </source>
</evidence>
<comment type="cofactor">
    <cofactor evidence="8">
        <name>Mg(2+)</name>
        <dbReference type="ChEBI" id="CHEBI:18420"/>
    </cofactor>
    <cofactor evidence="8">
        <name>Mn(2+)</name>
        <dbReference type="ChEBI" id="CHEBI:29035"/>
    </cofactor>
</comment>
<dbReference type="EC" id="2.7.7.108" evidence="8"/>
<dbReference type="PANTHER" id="PTHR32057">
    <property type="entry name" value="PROTEIN ADENYLYLTRANSFERASE SELO, MITOCHONDRIAL"/>
    <property type="match status" value="1"/>
</dbReference>
<feature type="binding site" evidence="8">
    <location>
        <position position="91"/>
    </location>
    <ligand>
        <name>ATP</name>
        <dbReference type="ChEBI" id="CHEBI:30616"/>
    </ligand>
</feature>
<proteinExistence type="inferred from homology"/>
<comment type="catalytic activity">
    <reaction evidence="8">
        <text>L-seryl-[protein] + UTP = O-(5'-uridylyl)-L-seryl-[protein] + diphosphate</text>
        <dbReference type="Rhea" id="RHEA:64604"/>
        <dbReference type="Rhea" id="RHEA-COMP:9863"/>
        <dbReference type="Rhea" id="RHEA-COMP:16635"/>
        <dbReference type="ChEBI" id="CHEBI:29999"/>
        <dbReference type="ChEBI" id="CHEBI:33019"/>
        <dbReference type="ChEBI" id="CHEBI:46398"/>
        <dbReference type="ChEBI" id="CHEBI:156051"/>
    </reaction>
</comment>
<feature type="binding site" evidence="8">
    <location>
        <position position="260"/>
    </location>
    <ligand>
        <name>Mg(2+)</name>
        <dbReference type="ChEBI" id="CHEBI:18420"/>
    </ligand>
</feature>
<feature type="binding site" evidence="8">
    <location>
        <position position="123"/>
    </location>
    <ligand>
        <name>ATP</name>
        <dbReference type="ChEBI" id="CHEBI:30616"/>
    </ligand>
</feature>
<dbReference type="Proteomes" id="UP001205906">
    <property type="component" value="Unassembled WGS sequence"/>
</dbReference>
<feature type="binding site" evidence="8">
    <location>
        <position position="111"/>
    </location>
    <ligand>
        <name>ATP</name>
        <dbReference type="ChEBI" id="CHEBI:30616"/>
    </ligand>
</feature>
<accession>A0ABT1C3I1</accession>
<evidence type="ECO:0000256" key="8">
    <source>
        <dbReference type="HAMAP-Rule" id="MF_00692"/>
    </source>
</evidence>
<keyword evidence="5 8" id="KW-0547">Nucleotide-binding</keyword>
<feature type="binding site" evidence="8">
    <location>
        <position position="260"/>
    </location>
    <ligand>
        <name>ATP</name>
        <dbReference type="ChEBI" id="CHEBI:30616"/>
    </ligand>
</feature>
<name>A0ABT1C3I1_9HYPH</name>
<keyword evidence="2 8" id="KW-0808">Transferase</keyword>
<organism evidence="9 10">
    <name type="scientific">Mesorhizobium liriopis</name>
    <dbReference type="NCBI Taxonomy" id="2953882"/>
    <lineage>
        <taxon>Bacteria</taxon>
        <taxon>Pseudomonadati</taxon>
        <taxon>Pseudomonadota</taxon>
        <taxon>Alphaproteobacteria</taxon>
        <taxon>Hyphomicrobiales</taxon>
        <taxon>Phyllobacteriaceae</taxon>
        <taxon>Mesorhizobium</taxon>
    </lineage>
</organism>
<comment type="catalytic activity">
    <reaction evidence="8">
        <text>L-tyrosyl-[protein] + ATP = O-(5'-adenylyl)-L-tyrosyl-[protein] + diphosphate</text>
        <dbReference type="Rhea" id="RHEA:54288"/>
        <dbReference type="Rhea" id="RHEA-COMP:10136"/>
        <dbReference type="Rhea" id="RHEA-COMP:13846"/>
        <dbReference type="ChEBI" id="CHEBI:30616"/>
        <dbReference type="ChEBI" id="CHEBI:33019"/>
        <dbReference type="ChEBI" id="CHEBI:46858"/>
        <dbReference type="ChEBI" id="CHEBI:83624"/>
        <dbReference type="EC" id="2.7.7.108"/>
    </reaction>
</comment>
<evidence type="ECO:0000256" key="3">
    <source>
        <dbReference type="ARBA" id="ARBA00022695"/>
    </source>
</evidence>
<evidence type="ECO:0000256" key="7">
    <source>
        <dbReference type="ARBA" id="ARBA00022842"/>
    </source>
</evidence>
<dbReference type="EC" id="2.7.7.-" evidence="8"/>